<dbReference type="PROSITE" id="PS50835">
    <property type="entry name" value="IG_LIKE"/>
    <property type="match status" value="1"/>
</dbReference>
<evidence type="ECO:0000256" key="5">
    <source>
        <dbReference type="ARBA" id="ARBA00022801"/>
    </source>
</evidence>
<organism evidence="12 13">
    <name type="scientific">Catenovulum adriaticum</name>
    <dbReference type="NCBI Taxonomy" id="2984846"/>
    <lineage>
        <taxon>Bacteria</taxon>
        <taxon>Pseudomonadati</taxon>
        <taxon>Pseudomonadota</taxon>
        <taxon>Gammaproteobacteria</taxon>
        <taxon>Alteromonadales</taxon>
        <taxon>Alteromonadaceae</taxon>
        <taxon>Catenovulum</taxon>
    </lineage>
</organism>
<keyword evidence="6" id="KW-0862">Zinc</keyword>
<comment type="catalytic activity">
    <reaction evidence="9">
        <text>S-methyl-5'-thioadenosine + phosphate = 5-(methylsulfanyl)-alpha-D-ribose 1-phosphate + adenine</text>
        <dbReference type="Rhea" id="RHEA:11852"/>
        <dbReference type="ChEBI" id="CHEBI:16708"/>
        <dbReference type="ChEBI" id="CHEBI:17509"/>
        <dbReference type="ChEBI" id="CHEBI:43474"/>
        <dbReference type="ChEBI" id="CHEBI:58533"/>
        <dbReference type="EC" id="2.4.2.28"/>
    </reaction>
    <physiologicalReaction direction="left-to-right" evidence="9">
        <dbReference type="Rhea" id="RHEA:11853"/>
    </physiologicalReaction>
</comment>
<evidence type="ECO:0000256" key="3">
    <source>
        <dbReference type="ARBA" id="ARBA00022679"/>
    </source>
</evidence>
<evidence type="ECO:0000256" key="9">
    <source>
        <dbReference type="ARBA" id="ARBA00049893"/>
    </source>
</evidence>
<evidence type="ECO:0000259" key="11">
    <source>
        <dbReference type="PROSITE" id="PS50835"/>
    </source>
</evidence>
<dbReference type="RefSeq" id="WP_268077076.1">
    <property type="nucleotide sequence ID" value="NZ_CP109967.1"/>
</dbReference>
<dbReference type="InterPro" id="IPR038371">
    <property type="entry name" value="Cu_polyphenol_OxRdtase_sf"/>
</dbReference>
<dbReference type="PANTHER" id="PTHR30616:SF2">
    <property type="entry name" value="PURINE NUCLEOSIDE PHOSPHORYLASE LACC1"/>
    <property type="match status" value="1"/>
</dbReference>
<comment type="catalytic activity">
    <reaction evidence="1">
        <text>inosine + phosphate = alpha-D-ribose 1-phosphate + hypoxanthine</text>
        <dbReference type="Rhea" id="RHEA:27646"/>
        <dbReference type="ChEBI" id="CHEBI:17368"/>
        <dbReference type="ChEBI" id="CHEBI:17596"/>
        <dbReference type="ChEBI" id="CHEBI:43474"/>
        <dbReference type="ChEBI" id="CHEBI:57720"/>
        <dbReference type="EC" id="2.4.2.1"/>
    </reaction>
    <physiologicalReaction direction="left-to-right" evidence="1">
        <dbReference type="Rhea" id="RHEA:27647"/>
    </physiologicalReaction>
</comment>
<evidence type="ECO:0000256" key="10">
    <source>
        <dbReference type="RuleBase" id="RU361274"/>
    </source>
</evidence>
<geneLocation type="plasmid" evidence="12 13">
    <name>pCadTS8_2</name>
</geneLocation>
<dbReference type="SUPFAM" id="SSF64438">
    <property type="entry name" value="CNF1/YfiH-like putative cysteine hydrolases"/>
    <property type="match status" value="1"/>
</dbReference>
<evidence type="ECO:0000256" key="2">
    <source>
        <dbReference type="ARBA" id="ARBA00007353"/>
    </source>
</evidence>
<sequence>MFFANWPAPESVKTIQTTRFGGVSQPPFNSLNLGTHVGDNLDCVKQNRALINAPGSICWLEQVHGQEAIELPSQTNLAYPPQADAVYTCSPNQVCAVMTADCLPVLLTDSEARFVAAVHCGWRGLASGILTKTLTTIISKTKSPLTQIIAWLGPAIGPLKFEVGDEVRQCFIEKNLAYQNCFIQSSALKPHHKWLANIYKLAEIELNQLGVIQIYSDYECTMNQPEDYFSYRRDGQTGRQASLIWLQDN</sequence>
<evidence type="ECO:0000256" key="1">
    <source>
        <dbReference type="ARBA" id="ARBA00000553"/>
    </source>
</evidence>
<evidence type="ECO:0000256" key="4">
    <source>
        <dbReference type="ARBA" id="ARBA00022723"/>
    </source>
</evidence>
<evidence type="ECO:0000313" key="13">
    <source>
        <dbReference type="Proteomes" id="UP001163726"/>
    </source>
</evidence>
<keyword evidence="5" id="KW-0378">Hydrolase</keyword>
<dbReference type="Pfam" id="PF02578">
    <property type="entry name" value="Cu-oxidase_4"/>
    <property type="match status" value="1"/>
</dbReference>
<comment type="catalytic activity">
    <reaction evidence="7">
        <text>adenosine + H2O + H(+) = inosine + NH4(+)</text>
        <dbReference type="Rhea" id="RHEA:24408"/>
        <dbReference type="ChEBI" id="CHEBI:15377"/>
        <dbReference type="ChEBI" id="CHEBI:15378"/>
        <dbReference type="ChEBI" id="CHEBI:16335"/>
        <dbReference type="ChEBI" id="CHEBI:17596"/>
        <dbReference type="ChEBI" id="CHEBI:28938"/>
        <dbReference type="EC" id="3.5.4.4"/>
    </reaction>
    <physiologicalReaction direction="left-to-right" evidence="7">
        <dbReference type="Rhea" id="RHEA:24409"/>
    </physiologicalReaction>
</comment>
<comment type="catalytic activity">
    <reaction evidence="8">
        <text>adenosine + phosphate = alpha-D-ribose 1-phosphate + adenine</text>
        <dbReference type="Rhea" id="RHEA:27642"/>
        <dbReference type="ChEBI" id="CHEBI:16335"/>
        <dbReference type="ChEBI" id="CHEBI:16708"/>
        <dbReference type="ChEBI" id="CHEBI:43474"/>
        <dbReference type="ChEBI" id="CHEBI:57720"/>
        <dbReference type="EC" id="2.4.2.1"/>
    </reaction>
    <physiologicalReaction direction="left-to-right" evidence="8">
        <dbReference type="Rhea" id="RHEA:27643"/>
    </physiologicalReaction>
</comment>
<reference evidence="12" key="1">
    <citation type="submission" date="2022-10" db="EMBL/GenBank/DDBJ databases">
        <title>Catenovulum adriacola sp. nov. isolated in the Harbour of Susak.</title>
        <authorList>
            <person name="Schoch T."/>
            <person name="Reich S.J."/>
            <person name="Stoeferle S."/>
            <person name="Flaiz M."/>
            <person name="Kazda M."/>
            <person name="Riedel C.U."/>
            <person name="Duerre P."/>
        </authorList>
    </citation>
    <scope>NUCLEOTIDE SEQUENCE</scope>
    <source>
        <strain evidence="12">TS8</strain>
        <plasmid evidence="12">pCadTS8_2</plasmid>
    </source>
</reference>
<keyword evidence="13" id="KW-1185">Reference proteome</keyword>
<dbReference type="NCBIfam" id="TIGR00726">
    <property type="entry name" value="peptidoglycan editing factor PgeF"/>
    <property type="match status" value="1"/>
</dbReference>
<dbReference type="InterPro" id="IPR003730">
    <property type="entry name" value="Cu_polyphenol_OxRdtase"/>
</dbReference>
<keyword evidence="3" id="KW-0808">Transferase</keyword>
<name>A0ABY7AS24_9ALTE</name>
<protein>
    <recommendedName>
        <fullName evidence="10">Purine nucleoside phosphorylase</fullName>
    </recommendedName>
</protein>
<comment type="similarity">
    <text evidence="2 10">Belongs to the purine nucleoside phosphorylase YfiH/LACC1 family.</text>
</comment>
<feature type="domain" description="Ig-like" evidence="11">
    <location>
        <begin position="9"/>
        <end position="89"/>
    </location>
</feature>
<evidence type="ECO:0000313" key="12">
    <source>
        <dbReference type="EMBL" id="WAJ72337.1"/>
    </source>
</evidence>
<keyword evidence="4" id="KW-0479">Metal-binding</keyword>
<keyword evidence="12" id="KW-0614">Plasmid</keyword>
<evidence type="ECO:0000256" key="6">
    <source>
        <dbReference type="ARBA" id="ARBA00022833"/>
    </source>
</evidence>
<evidence type="ECO:0000256" key="8">
    <source>
        <dbReference type="ARBA" id="ARBA00048968"/>
    </source>
</evidence>
<evidence type="ECO:0000256" key="7">
    <source>
        <dbReference type="ARBA" id="ARBA00047989"/>
    </source>
</evidence>
<dbReference type="Gene3D" id="3.60.140.10">
    <property type="entry name" value="CNF1/YfiH-like putative cysteine hydrolases"/>
    <property type="match status" value="1"/>
</dbReference>
<dbReference type="CDD" id="cd16833">
    <property type="entry name" value="YfiH"/>
    <property type="match status" value="1"/>
</dbReference>
<proteinExistence type="inferred from homology"/>
<dbReference type="InterPro" id="IPR007110">
    <property type="entry name" value="Ig-like_dom"/>
</dbReference>
<accession>A0ABY7AS24</accession>
<dbReference type="Proteomes" id="UP001163726">
    <property type="component" value="Plasmid pCadTS8_2"/>
</dbReference>
<dbReference type="EMBL" id="CP109967">
    <property type="protein sequence ID" value="WAJ72337.1"/>
    <property type="molecule type" value="Genomic_DNA"/>
</dbReference>
<dbReference type="InterPro" id="IPR011324">
    <property type="entry name" value="Cytotoxic_necrot_fac-like_cat"/>
</dbReference>
<dbReference type="PANTHER" id="PTHR30616">
    <property type="entry name" value="UNCHARACTERIZED PROTEIN YFIH"/>
    <property type="match status" value="1"/>
</dbReference>
<gene>
    <name evidence="12" type="primary">pgeF</name>
    <name evidence="12" type="ORF">OLW01_16490</name>
</gene>